<dbReference type="SUPFAM" id="SSF53474">
    <property type="entry name" value="alpha/beta-Hydrolases"/>
    <property type="match status" value="1"/>
</dbReference>
<sequence length="387" mass="43349">MAVTYIPSQLEAPSQASLTLRSSPTRLLLNDLKLIVTLARWIPQIFLPLRSRSKYAESHPTLANLRDLVLHATLLVLTPTFFITGARVALLFPGWISSVYLLVFTALLLMLSIPLNAGPRILHSKTFYPPHPGERWLFVNGVCAGTTRLQENLDSISSIFHRPIVGIHNRTYGLVFDLLECMAQRDFGYMTGDIRATYNKIKEVLLEDGVEKVVVLAHSQGGLIVGATVDALCADLPPATLERLEIYTFGNAANHFSNPPRCVHVHNANGSQTTLSNYPSATKRQIPIIEHYANQKDFVANLGVLNFVRTKEENEFVGKVFVWLEKGGHLFWEHYLEPMFGEDSVRFLDQRVTVETVEELQGDEGKTVRKLSTLWWYKDGGVPPGEA</sequence>
<evidence type="ECO:0008006" key="4">
    <source>
        <dbReference type="Google" id="ProtNLM"/>
    </source>
</evidence>
<dbReference type="AlphaFoldDB" id="A0A5J5F309"/>
<keyword evidence="3" id="KW-1185">Reference proteome</keyword>
<evidence type="ECO:0000313" key="3">
    <source>
        <dbReference type="Proteomes" id="UP000326924"/>
    </source>
</evidence>
<dbReference type="EMBL" id="VXIS01000043">
    <property type="protein sequence ID" value="KAA8910666.1"/>
    <property type="molecule type" value="Genomic_DNA"/>
</dbReference>
<evidence type="ECO:0000256" key="1">
    <source>
        <dbReference type="SAM" id="Phobius"/>
    </source>
</evidence>
<dbReference type="InterPro" id="IPR029058">
    <property type="entry name" value="AB_hydrolase_fold"/>
</dbReference>
<dbReference type="OrthoDB" id="202545at2759"/>
<protein>
    <recommendedName>
        <fullName evidence="4">Alpha/Beta hydrolase protein</fullName>
    </recommendedName>
</protein>
<dbReference type="PANTHER" id="PTHR42044:SF2">
    <property type="entry name" value="DUF676 DOMAIN-CONTAINING PROTEIN"/>
    <property type="match status" value="1"/>
</dbReference>
<keyword evidence="1" id="KW-0472">Membrane</keyword>
<comment type="caution">
    <text evidence="2">The sequence shown here is derived from an EMBL/GenBank/DDBJ whole genome shotgun (WGS) entry which is preliminary data.</text>
</comment>
<accession>A0A5J5F309</accession>
<dbReference type="Gene3D" id="3.40.50.1820">
    <property type="entry name" value="alpha/beta hydrolase"/>
    <property type="match status" value="1"/>
</dbReference>
<proteinExistence type="predicted"/>
<reference evidence="2 3" key="1">
    <citation type="submission" date="2019-09" db="EMBL/GenBank/DDBJ databases">
        <title>Draft genome of the ectomycorrhizal ascomycete Sphaerosporella brunnea.</title>
        <authorList>
            <consortium name="DOE Joint Genome Institute"/>
            <person name="Benucci G.M."/>
            <person name="Marozzi G."/>
            <person name="Antonielli L."/>
            <person name="Sanchez S."/>
            <person name="Marco P."/>
            <person name="Wang X."/>
            <person name="Falini L.B."/>
            <person name="Barry K."/>
            <person name="Haridas S."/>
            <person name="Lipzen A."/>
            <person name="Labutti K."/>
            <person name="Grigoriev I.V."/>
            <person name="Murat C."/>
            <person name="Martin F."/>
            <person name="Albertini E."/>
            <person name="Donnini D."/>
            <person name="Bonito G."/>
        </authorList>
    </citation>
    <scope>NUCLEOTIDE SEQUENCE [LARGE SCALE GENOMIC DNA]</scope>
    <source>
        <strain evidence="2 3">Sb_GMNB300</strain>
    </source>
</reference>
<feature type="transmembrane region" description="Helical" evidence="1">
    <location>
        <begin position="68"/>
        <end position="89"/>
    </location>
</feature>
<organism evidence="2 3">
    <name type="scientific">Sphaerosporella brunnea</name>
    <dbReference type="NCBI Taxonomy" id="1250544"/>
    <lineage>
        <taxon>Eukaryota</taxon>
        <taxon>Fungi</taxon>
        <taxon>Dikarya</taxon>
        <taxon>Ascomycota</taxon>
        <taxon>Pezizomycotina</taxon>
        <taxon>Pezizomycetes</taxon>
        <taxon>Pezizales</taxon>
        <taxon>Pyronemataceae</taxon>
        <taxon>Sphaerosporella</taxon>
    </lineage>
</organism>
<dbReference type="Proteomes" id="UP000326924">
    <property type="component" value="Unassembled WGS sequence"/>
</dbReference>
<name>A0A5J5F309_9PEZI</name>
<dbReference type="PANTHER" id="PTHR42044">
    <property type="entry name" value="DUF676 DOMAIN-CONTAINING PROTEIN-RELATED"/>
    <property type="match status" value="1"/>
</dbReference>
<feature type="transmembrane region" description="Helical" evidence="1">
    <location>
        <begin position="95"/>
        <end position="115"/>
    </location>
</feature>
<gene>
    <name evidence="2" type="ORF">FN846DRAFT_938118</name>
</gene>
<keyword evidence="1" id="KW-0812">Transmembrane</keyword>
<dbReference type="InParanoid" id="A0A5J5F309"/>
<evidence type="ECO:0000313" key="2">
    <source>
        <dbReference type="EMBL" id="KAA8910666.1"/>
    </source>
</evidence>
<keyword evidence="1" id="KW-1133">Transmembrane helix</keyword>